<reference evidence="1 2" key="1">
    <citation type="submission" date="2014-02" db="EMBL/GenBank/DDBJ databases">
        <title>The small core and large imbalanced accessory genome model reveals a collaborative survival strategy of Sorangium cellulosum strains in nature.</title>
        <authorList>
            <person name="Han K."/>
            <person name="Peng R."/>
            <person name="Blom J."/>
            <person name="Li Y.-Z."/>
        </authorList>
    </citation>
    <scope>NUCLEOTIDE SEQUENCE [LARGE SCALE GENOMIC DNA]</scope>
    <source>
        <strain evidence="1 2">So0157-25</strain>
    </source>
</reference>
<organism evidence="1 2">
    <name type="scientific">Sorangium cellulosum</name>
    <name type="common">Polyangium cellulosum</name>
    <dbReference type="NCBI Taxonomy" id="56"/>
    <lineage>
        <taxon>Bacteria</taxon>
        <taxon>Pseudomonadati</taxon>
        <taxon>Myxococcota</taxon>
        <taxon>Polyangia</taxon>
        <taxon>Polyangiales</taxon>
        <taxon>Polyangiaceae</taxon>
        <taxon>Sorangium</taxon>
    </lineage>
</organism>
<sequence length="101" mass="10542">MPAGGDGGSPGSAICPANQVLVGFNIWVDTRVYRVETLCQTVEAWKMSDSTANIGPAIGNAHSTAFVVKCSTGGAIFMISGMIGLDADHLVHSVHPKCRKL</sequence>
<evidence type="ECO:0000313" key="2">
    <source>
        <dbReference type="Proteomes" id="UP000075420"/>
    </source>
</evidence>
<evidence type="ECO:0000313" key="1">
    <source>
        <dbReference type="EMBL" id="KYF55934.1"/>
    </source>
</evidence>
<dbReference type="AlphaFoldDB" id="A0A150PJQ7"/>
<accession>A0A150PJQ7</accession>
<comment type="caution">
    <text evidence="1">The sequence shown here is derived from an EMBL/GenBank/DDBJ whole genome shotgun (WGS) entry which is preliminary data.</text>
</comment>
<name>A0A150PJQ7_SORCE</name>
<dbReference type="Proteomes" id="UP000075420">
    <property type="component" value="Unassembled WGS sequence"/>
</dbReference>
<proteinExistence type="predicted"/>
<gene>
    <name evidence="1" type="ORF">BE08_07700</name>
</gene>
<protein>
    <submittedName>
        <fullName evidence="1">Uncharacterized protein</fullName>
    </submittedName>
</protein>
<dbReference type="EMBL" id="JELY01001394">
    <property type="protein sequence ID" value="KYF55934.1"/>
    <property type="molecule type" value="Genomic_DNA"/>
</dbReference>